<comment type="caution">
    <text evidence="1">The sequence shown here is derived from an EMBL/GenBank/DDBJ whole genome shotgun (WGS) entry which is preliminary data.</text>
</comment>
<accession>J0N3N2</accession>
<dbReference type="Proteomes" id="UP000002941">
    <property type="component" value="Unassembled WGS sequence"/>
</dbReference>
<dbReference type="EMBL" id="AKFT01000159">
    <property type="protein sequence ID" value="EJF41399.1"/>
    <property type="molecule type" value="Genomic_DNA"/>
</dbReference>
<keyword evidence="2" id="KW-1185">Reference proteome</keyword>
<gene>
    <name evidence="1" type="ORF">HMPREF1318_1299</name>
</gene>
<dbReference type="PATRIC" id="fig|1125718.3.peg.1948"/>
<evidence type="ECO:0000313" key="1">
    <source>
        <dbReference type="EMBL" id="EJF41399.1"/>
    </source>
</evidence>
<protein>
    <submittedName>
        <fullName evidence="1">Uncharacterized protein</fullName>
    </submittedName>
</protein>
<sequence length="346" mass="37073">MFTRVSVWARILLVLLVVAALVLVVCARHLWLAPFPKPRPDPPQEDVALAQAARDYFCAQEAVTTCDAQAGYWNNTGIMTTADLRAETGAEEVITLLTGAEQELADEIAAAAASNVTVALSWKVGGLPLRMETQLGDNKHELARPALTLALTRAGTSARSVTLDRKHVEVDYDKHDTVPEDLDLQIPEDLQAPQSGGSGESSGEATLYYKQTFSSGKRSVELYLEPGQAIDTTPINALLATEERSKYGSTLQAYGGESGLTRISVCELNGDQDHRLTSDETTGLIRAVADCNGLSALELSTGSVASRTSVAAYACTDSTLSVDREADYDEDLDLVLAQELLDAARA</sequence>
<organism evidence="1 2">
    <name type="scientific">Actinomyces massiliensis F0489</name>
    <dbReference type="NCBI Taxonomy" id="1125718"/>
    <lineage>
        <taxon>Bacteria</taxon>
        <taxon>Bacillati</taxon>
        <taxon>Actinomycetota</taxon>
        <taxon>Actinomycetes</taxon>
        <taxon>Actinomycetales</taxon>
        <taxon>Actinomycetaceae</taxon>
        <taxon>Actinomyces</taxon>
    </lineage>
</organism>
<name>J0N3N2_9ACTO</name>
<evidence type="ECO:0000313" key="2">
    <source>
        <dbReference type="Proteomes" id="UP000002941"/>
    </source>
</evidence>
<dbReference type="RefSeq" id="WP_008732352.1">
    <property type="nucleotide sequence ID" value="NZ_AKFT01000159.1"/>
</dbReference>
<reference evidence="1 2" key="1">
    <citation type="submission" date="2012-05" db="EMBL/GenBank/DDBJ databases">
        <authorList>
            <person name="Harkins D.M."/>
            <person name="Madupu R."/>
            <person name="Durkin A.S."/>
            <person name="Torralba M."/>
            <person name="Methe B."/>
            <person name="Sutton G.G."/>
            <person name="Nelson K.E."/>
        </authorList>
    </citation>
    <scope>NUCLEOTIDE SEQUENCE [LARGE SCALE GENOMIC DNA]</scope>
    <source>
        <strain evidence="1 2">F0489</strain>
    </source>
</reference>
<proteinExistence type="predicted"/>
<dbReference type="AlphaFoldDB" id="J0N3N2"/>